<dbReference type="Pfam" id="PF16810">
    <property type="entry name" value="RXLR"/>
    <property type="match status" value="1"/>
</dbReference>
<evidence type="ECO:0000256" key="6">
    <source>
        <dbReference type="SAM" id="MobiDB-lite"/>
    </source>
</evidence>
<evidence type="ECO:0000313" key="7">
    <source>
        <dbReference type="EMBL" id="GMF27963.1"/>
    </source>
</evidence>
<accession>A0A9W6X2V3</accession>
<evidence type="ECO:0000256" key="2">
    <source>
        <dbReference type="ARBA" id="ARBA00010400"/>
    </source>
</evidence>
<comment type="subcellular location">
    <subcellularLocation>
        <location evidence="1 5">Secreted</location>
    </subcellularLocation>
</comment>
<dbReference type="InterPro" id="IPR031825">
    <property type="entry name" value="RXLR"/>
</dbReference>
<comment type="similarity">
    <text evidence="2 5">Belongs to the RxLR effector family.</text>
</comment>
<evidence type="ECO:0000256" key="1">
    <source>
        <dbReference type="ARBA" id="ARBA00004613"/>
    </source>
</evidence>
<organism evidence="7 8">
    <name type="scientific">Phytophthora lilii</name>
    <dbReference type="NCBI Taxonomy" id="2077276"/>
    <lineage>
        <taxon>Eukaryota</taxon>
        <taxon>Sar</taxon>
        <taxon>Stramenopiles</taxon>
        <taxon>Oomycota</taxon>
        <taxon>Peronosporomycetes</taxon>
        <taxon>Peronosporales</taxon>
        <taxon>Peronosporaceae</taxon>
        <taxon>Phytophthora</taxon>
    </lineage>
</organism>
<comment type="function">
    <text evidence="5">Effector that suppresses plant defense responses during pathogen infection.</text>
</comment>
<keyword evidence="3 5" id="KW-0964">Secreted</keyword>
<sequence>MRFFYILLAAALFAKADALVEGTSVDQTTPSMLVQSNEVQSVGTADKRLLRSHHEPASIVTRKNGKGFTHPTLIDYGRAKDTKLNTSTGDSTRISRPWKSTTSLM</sequence>
<keyword evidence="4 5" id="KW-0732">Signal</keyword>
<dbReference type="AlphaFoldDB" id="A0A9W6X2V3"/>
<keyword evidence="8" id="KW-1185">Reference proteome</keyword>
<evidence type="ECO:0000256" key="4">
    <source>
        <dbReference type="ARBA" id="ARBA00022729"/>
    </source>
</evidence>
<proteinExistence type="inferred from homology"/>
<dbReference type="Proteomes" id="UP001165083">
    <property type="component" value="Unassembled WGS sequence"/>
</dbReference>
<feature type="region of interest" description="Disordered" evidence="6">
    <location>
        <begin position="79"/>
        <end position="105"/>
    </location>
</feature>
<reference evidence="7" key="1">
    <citation type="submission" date="2023-04" db="EMBL/GenBank/DDBJ databases">
        <title>Phytophthora lilii NBRC 32176.</title>
        <authorList>
            <person name="Ichikawa N."/>
            <person name="Sato H."/>
            <person name="Tonouchi N."/>
        </authorList>
    </citation>
    <scope>NUCLEOTIDE SEQUENCE</scope>
    <source>
        <strain evidence="7">NBRC 32176</strain>
    </source>
</reference>
<evidence type="ECO:0000256" key="5">
    <source>
        <dbReference type="RuleBase" id="RU367124"/>
    </source>
</evidence>
<comment type="caution">
    <text evidence="7">The sequence shown here is derived from an EMBL/GenBank/DDBJ whole genome shotgun (WGS) entry which is preliminary data.</text>
</comment>
<feature type="chain" id="PRO_5040985621" description="RxLR effector protein" evidence="5">
    <location>
        <begin position="19"/>
        <end position="105"/>
    </location>
</feature>
<feature type="signal peptide" evidence="5">
    <location>
        <begin position="1"/>
        <end position="18"/>
    </location>
</feature>
<evidence type="ECO:0000256" key="3">
    <source>
        <dbReference type="ARBA" id="ARBA00022525"/>
    </source>
</evidence>
<name>A0A9W6X2V3_9STRA</name>
<comment type="domain">
    <text evidence="5">The RxLR-dEER motif acts to carry the protein into the host cell cytoplasm through binding to cell surface phosphatidylinositol-3-phosphate.</text>
</comment>
<evidence type="ECO:0000313" key="8">
    <source>
        <dbReference type="Proteomes" id="UP001165083"/>
    </source>
</evidence>
<dbReference type="EMBL" id="BSXW01000689">
    <property type="protein sequence ID" value="GMF27963.1"/>
    <property type="molecule type" value="Genomic_DNA"/>
</dbReference>
<protein>
    <recommendedName>
        <fullName evidence="5">RxLR effector protein</fullName>
    </recommendedName>
</protein>
<feature type="compositionally biased region" description="Polar residues" evidence="6">
    <location>
        <begin position="84"/>
        <end position="105"/>
    </location>
</feature>
<gene>
    <name evidence="7" type="ORF">Plil01_001173400</name>
</gene>